<sequence length="196" mass="21583">MISLALYVDDGVYASELDTQLGMRCHRCGCNCCPCEHPYYPIAGVRAVPGHACCLLRDLRRDCGYHVWAEDEVVFGYKTWLYVAIAIWCSDRLARVARMWVTEISSSLVHVDDPGLQWNALGNLVYVCFPTLQSLRLIIGALPKEEIRVGRRLAIGSLLHDEASAGWARTGIVVCGPAGTCDDVRAAVAMVARLEA</sequence>
<dbReference type="OrthoDB" id="167398at2759"/>
<proteinExistence type="predicted"/>
<reference evidence="1" key="1">
    <citation type="journal article" date="2021" name="IMA Fungus">
        <title>Genomic characterization of three marine fungi, including Emericellopsis atlantica sp. nov. with signatures of a generalist lifestyle and marine biomass degradation.</title>
        <authorList>
            <person name="Hagestad O.C."/>
            <person name="Hou L."/>
            <person name="Andersen J.H."/>
            <person name="Hansen E.H."/>
            <person name="Altermark B."/>
            <person name="Li C."/>
            <person name="Kuhnert E."/>
            <person name="Cox R.J."/>
            <person name="Crous P.W."/>
            <person name="Spatafora J.W."/>
            <person name="Lail K."/>
            <person name="Amirebrahimi M."/>
            <person name="Lipzen A."/>
            <person name="Pangilinan J."/>
            <person name="Andreopoulos W."/>
            <person name="Hayes R.D."/>
            <person name="Ng V."/>
            <person name="Grigoriev I.V."/>
            <person name="Jackson S.A."/>
            <person name="Sutton T.D.S."/>
            <person name="Dobson A.D.W."/>
            <person name="Rama T."/>
        </authorList>
    </citation>
    <scope>NUCLEOTIDE SEQUENCE</scope>
    <source>
        <strain evidence="1">TRa3180A</strain>
    </source>
</reference>
<accession>A0A9P7Z3T5</accession>
<evidence type="ECO:0000313" key="2">
    <source>
        <dbReference type="Proteomes" id="UP000887226"/>
    </source>
</evidence>
<gene>
    <name evidence="1" type="ORF">BJ878DRAFT_49217</name>
</gene>
<dbReference type="Proteomes" id="UP000887226">
    <property type="component" value="Unassembled WGS sequence"/>
</dbReference>
<evidence type="ECO:0000313" key="1">
    <source>
        <dbReference type="EMBL" id="KAG9244837.1"/>
    </source>
</evidence>
<dbReference type="EMBL" id="MU253880">
    <property type="protein sequence ID" value="KAG9244837.1"/>
    <property type="molecule type" value="Genomic_DNA"/>
</dbReference>
<keyword evidence="2" id="KW-1185">Reference proteome</keyword>
<name>A0A9P7Z3T5_9HELO</name>
<protein>
    <submittedName>
        <fullName evidence="1">Uncharacterized protein</fullName>
    </submittedName>
</protein>
<comment type="caution">
    <text evidence="1">The sequence shown here is derived from an EMBL/GenBank/DDBJ whole genome shotgun (WGS) entry which is preliminary data.</text>
</comment>
<dbReference type="AlphaFoldDB" id="A0A9P7Z3T5"/>
<organism evidence="1 2">
    <name type="scientific">Calycina marina</name>
    <dbReference type="NCBI Taxonomy" id="1763456"/>
    <lineage>
        <taxon>Eukaryota</taxon>
        <taxon>Fungi</taxon>
        <taxon>Dikarya</taxon>
        <taxon>Ascomycota</taxon>
        <taxon>Pezizomycotina</taxon>
        <taxon>Leotiomycetes</taxon>
        <taxon>Helotiales</taxon>
        <taxon>Pezizellaceae</taxon>
        <taxon>Calycina</taxon>
    </lineage>
</organism>